<dbReference type="InterPro" id="IPR036868">
    <property type="entry name" value="TusA-like_sf"/>
</dbReference>
<evidence type="ECO:0000313" key="2">
    <source>
        <dbReference type="EMBL" id="MBC5735405.1"/>
    </source>
</evidence>
<evidence type="ECO:0000259" key="1">
    <source>
        <dbReference type="Pfam" id="PF01206"/>
    </source>
</evidence>
<dbReference type="Pfam" id="PF01206">
    <property type="entry name" value="TusA"/>
    <property type="match status" value="1"/>
</dbReference>
<gene>
    <name evidence="2" type="ORF">H8S62_00080</name>
</gene>
<accession>A0A8J6JJJ5</accession>
<sequence length="67" mass="7363">MNQIDARGFSCPEPVLMTKKALQDLGKPLTVLVDSPTPLQNITRFARNAGHKVDSRPLGDDFELVIS</sequence>
<name>A0A8J6JJJ5_9FIRM</name>
<feature type="domain" description="UPF0033" evidence="1">
    <location>
        <begin position="3"/>
        <end position="66"/>
    </location>
</feature>
<proteinExistence type="predicted"/>
<protein>
    <submittedName>
        <fullName evidence="2">Sulfurtransferase TusA family protein</fullName>
    </submittedName>
</protein>
<organism evidence="2 3">
    <name type="scientific">Lawsonibacter faecis</name>
    <dbReference type="NCBI Taxonomy" id="2763052"/>
    <lineage>
        <taxon>Bacteria</taxon>
        <taxon>Bacillati</taxon>
        <taxon>Bacillota</taxon>
        <taxon>Clostridia</taxon>
        <taxon>Eubacteriales</taxon>
        <taxon>Oscillospiraceae</taxon>
        <taxon>Lawsonibacter</taxon>
    </lineage>
</organism>
<dbReference type="CDD" id="cd03421">
    <property type="entry name" value="SirA_like_N"/>
    <property type="match status" value="1"/>
</dbReference>
<dbReference type="AlphaFoldDB" id="A0A8J6JJJ5"/>
<dbReference type="SUPFAM" id="SSF64307">
    <property type="entry name" value="SirA-like"/>
    <property type="match status" value="1"/>
</dbReference>
<dbReference type="Proteomes" id="UP000607645">
    <property type="component" value="Unassembled WGS sequence"/>
</dbReference>
<dbReference type="RefSeq" id="WP_186918113.1">
    <property type="nucleotide sequence ID" value="NZ_JACOPQ010000001.1"/>
</dbReference>
<evidence type="ECO:0000313" key="3">
    <source>
        <dbReference type="Proteomes" id="UP000607645"/>
    </source>
</evidence>
<dbReference type="EMBL" id="JACOPQ010000001">
    <property type="protein sequence ID" value="MBC5735405.1"/>
    <property type="molecule type" value="Genomic_DNA"/>
</dbReference>
<reference evidence="2" key="1">
    <citation type="submission" date="2020-08" db="EMBL/GenBank/DDBJ databases">
        <title>Genome public.</title>
        <authorList>
            <person name="Liu C."/>
            <person name="Sun Q."/>
        </authorList>
    </citation>
    <scope>NUCLEOTIDE SEQUENCE</scope>
    <source>
        <strain evidence="2">NSJ-52</strain>
    </source>
</reference>
<keyword evidence="3" id="KW-1185">Reference proteome</keyword>
<dbReference type="Gene3D" id="3.30.110.40">
    <property type="entry name" value="TusA-like domain"/>
    <property type="match status" value="1"/>
</dbReference>
<comment type="caution">
    <text evidence="2">The sequence shown here is derived from an EMBL/GenBank/DDBJ whole genome shotgun (WGS) entry which is preliminary data.</text>
</comment>
<dbReference type="InterPro" id="IPR001455">
    <property type="entry name" value="TusA-like"/>
</dbReference>